<dbReference type="Proteomes" id="UP000683360">
    <property type="component" value="Unassembled WGS sequence"/>
</dbReference>
<accession>A0A8S3SJW0</accession>
<reference evidence="7" key="1">
    <citation type="submission" date="2021-03" db="EMBL/GenBank/DDBJ databases">
        <authorList>
            <person name="Bekaert M."/>
        </authorList>
    </citation>
    <scope>NUCLEOTIDE SEQUENCE</scope>
</reference>
<evidence type="ECO:0000256" key="5">
    <source>
        <dbReference type="RuleBase" id="RU363122"/>
    </source>
</evidence>
<evidence type="ECO:0000256" key="4">
    <source>
        <dbReference type="ARBA" id="ARBA00023136"/>
    </source>
</evidence>
<feature type="transmembrane region" description="Helical" evidence="5">
    <location>
        <begin position="150"/>
        <end position="172"/>
    </location>
</feature>
<dbReference type="EMBL" id="CAJPWZ010001616">
    <property type="protein sequence ID" value="CAG2218938.1"/>
    <property type="molecule type" value="Genomic_DNA"/>
</dbReference>
<evidence type="ECO:0000313" key="8">
    <source>
        <dbReference type="Proteomes" id="UP000683360"/>
    </source>
</evidence>
<proteinExistence type="inferred from homology"/>
<keyword evidence="5" id="KW-0813">Transport</keyword>
<dbReference type="InterPro" id="IPR007273">
    <property type="entry name" value="SCAMP"/>
</dbReference>
<keyword evidence="4 5" id="KW-0472">Membrane</keyword>
<feature type="compositionally biased region" description="Polar residues" evidence="6">
    <location>
        <begin position="17"/>
        <end position="38"/>
    </location>
</feature>
<gene>
    <name evidence="7" type="ORF">MEDL_32525</name>
</gene>
<dbReference type="AlphaFoldDB" id="A0A8S3SJW0"/>
<keyword evidence="8" id="KW-1185">Reference proteome</keyword>
<name>A0A8S3SJW0_MYTED</name>
<feature type="transmembrane region" description="Helical" evidence="5">
    <location>
        <begin position="247"/>
        <end position="267"/>
    </location>
</feature>
<dbReference type="OrthoDB" id="242866at2759"/>
<sequence length="366" mass="40902">MSDFDSNPFADPEAQANPFSDPSVRQATGGNVGTNQGTMDEYNPFEDGNKTRPAAGGAGRGSPSEEPPPYAASGAQKIDTSDLQKRQEELERKAEELSRKEREMRNMQYNDRQNNWPPLPGFCPVGPCFYQDFSVDIPLEFQRTVKFVYYLWWFYVLVLLLNVLASLAFFIVDGDGGVTFGLSIVWFVLFTPCSFLCWYRPVYKAFRSDSSFNFFVFFFIFFFQFLVCIIQALGISTISVSDSSFNFFIFFFIFFFQFLVCILQALGVTDVTVGWINGLGVVGKKPAAGAIMLFIALFFSICAVLQLVLLLRVHRIYRSTGASFAKAQQEFSTGVMRNEHVQSAAANAAAGAAKGMASQYGSNNKY</sequence>
<protein>
    <recommendedName>
        <fullName evidence="5">Secretory carrier-associated membrane protein</fullName>
        <shortName evidence="5">Secretory carrier membrane protein</shortName>
    </recommendedName>
</protein>
<dbReference type="GO" id="GO:0055038">
    <property type="term" value="C:recycling endosome membrane"/>
    <property type="evidence" value="ECO:0007669"/>
    <property type="project" value="TreeGrafter"/>
</dbReference>
<dbReference type="GO" id="GO:0015031">
    <property type="term" value="P:protein transport"/>
    <property type="evidence" value="ECO:0007669"/>
    <property type="project" value="InterPro"/>
</dbReference>
<dbReference type="PANTHER" id="PTHR10687">
    <property type="entry name" value="SECRETORY CARRIER-ASSOCIATED MEMBRANE PROTEIN SCAMP"/>
    <property type="match status" value="1"/>
</dbReference>
<keyword evidence="3 5" id="KW-1133">Transmembrane helix</keyword>
<comment type="subcellular location">
    <subcellularLocation>
        <location evidence="1 5">Membrane</location>
        <topology evidence="1 5">Multi-pass membrane protein</topology>
    </subcellularLocation>
</comment>
<evidence type="ECO:0000313" key="7">
    <source>
        <dbReference type="EMBL" id="CAG2218938.1"/>
    </source>
</evidence>
<dbReference type="Pfam" id="PF04144">
    <property type="entry name" value="SCAMP"/>
    <property type="match status" value="2"/>
</dbReference>
<evidence type="ECO:0000256" key="6">
    <source>
        <dbReference type="SAM" id="MobiDB-lite"/>
    </source>
</evidence>
<feature type="transmembrane region" description="Helical" evidence="5">
    <location>
        <begin position="184"/>
        <end position="202"/>
    </location>
</feature>
<evidence type="ECO:0000256" key="3">
    <source>
        <dbReference type="ARBA" id="ARBA00022989"/>
    </source>
</evidence>
<keyword evidence="2 5" id="KW-0812">Transmembrane</keyword>
<organism evidence="7 8">
    <name type="scientific">Mytilus edulis</name>
    <name type="common">Blue mussel</name>
    <dbReference type="NCBI Taxonomy" id="6550"/>
    <lineage>
        <taxon>Eukaryota</taxon>
        <taxon>Metazoa</taxon>
        <taxon>Spiralia</taxon>
        <taxon>Lophotrochozoa</taxon>
        <taxon>Mollusca</taxon>
        <taxon>Bivalvia</taxon>
        <taxon>Autobranchia</taxon>
        <taxon>Pteriomorphia</taxon>
        <taxon>Mytilida</taxon>
        <taxon>Mytiloidea</taxon>
        <taxon>Mytilidae</taxon>
        <taxon>Mytilinae</taxon>
        <taxon>Mytilus</taxon>
    </lineage>
</organism>
<evidence type="ECO:0000256" key="1">
    <source>
        <dbReference type="ARBA" id="ARBA00004141"/>
    </source>
</evidence>
<dbReference type="GO" id="GO:0032588">
    <property type="term" value="C:trans-Golgi network membrane"/>
    <property type="evidence" value="ECO:0007669"/>
    <property type="project" value="TreeGrafter"/>
</dbReference>
<feature type="transmembrane region" description="Helical" evidence="5">
    <location>
        <begin position="214"/>
        <end position="235"/>
    </location>
</feature>
<comment type="caution">
    <text evidence="7">The sequence shown here is derived from an EMBL/GenBank/DDBJ whole genome shotgun (WGS) entry which is preliminary data.</text>
</comment>
<comment type="similarity">
    <text evidence="5">Belongs to the SCAMP family.</text>
</comment>
<dbReference type="PANTHER" id="PTHR10687:SF2">
    <property type="entry name" value="SECRETORY CARRIER-ASSOCIATED MEMBRANE PROTEIN"/>
    <property type="match status" value="1"/>
</dbReference>
<comment type="caution">
    <text evidence="5">Lacks conserved residue(s) required for the propagation of feature annotation.</text>
</comment>
<feature type="region of interest" description="Disordered" evidence="6">
    <location>
        <begin position="1"/>
        <end position="101"/>
    </location>
</feature>
<evidence type="ECO:0000256" key="2">
    <source>
        <dbReference type="ARBA" id="ARBA00022692"/>
    </source>
</evidence>
<feature type="transmembrane region" description="Helical" evidence="5">
    <location>
        <begin position="287"/>
        <end position="311"/>
    </location>
</feature>
<feature type="compositionally biased region" description="Basic and acidic residues" evidence="6">
    <location>
        <begin position="79"/>
        <end position="101"/>
    </location>
</feature>